<dbReference type="InterPro" id="IPR012093">
    <property type="entry name" value="Pirin"/>
</dbReference>
<dbReference type="InterPro" id="IPR003829">
    <property type="entry name" value="Pirin_N_dom"/>
</dbReference>
<dbReference type="PANTHER" id="PTHR43594">
    <property type="entry name" value="QUERCETIN 2,3-DIOXYGENASE"/>
    <property type="match status" value="1"/>
</dbReference>
<keyword evidence="6" id="KW-0560">Oxidoreductase</keyword>
<evidence type="ECO:0000259" key="4">
    <source>
        <dbReference type="Pfam" id="PF02678"/>
    </source>
</evidence>
<dbReference type="CDD" id="cd02909">
    <property type="entry name" value="cupin_pirin_N"/>
    <property type="match status" value="1"/>
</dbReference>
<feature type="domain" description="Pirin C-terminal" evidence="5">
    <location>
        <begin position="182"/>
        <end position="284"/>
    </location>
</feature>
<comment type="similarity">
    <text evidence="1 3">Belongs to the pirin family.</text>
</comment>
<accession>A0A261T944</accession>
<evidence type="ECO:0000313" key="6">
    <source>
        <dbReference type="EMBL" id="OZI45762.1"/>
    </source>
</evidence>
<proteinExistence type="inferred from homology"/>
<dbReference type="Gene3D" id="2.60.120.10">
    <property type="entry name" value="Jelly Rolls"/>
    <property type="match status" value="2"/>
</dbReference>
<dbReference type="InterPro" id="IPR011051">
    <property type="entry name" value="RmlC_Cupin_sf"/>
</dbReference>
<sequence>MKKVLGTFSAPRAHWVGDGFPVRSLFSYQTLGRQLSPFLLLDYAGPARFEPADQPRGVGVHPHRGFETVTIVYDGEVSHRDSTGEGGTIGPGDVQWMTAASGILHEEFHSPAFTERGGPLEMVQLWVNLPARDKRAAPGYQSITADEIPSVALPDGAGTLRLIAGELDGTRGAARTFTPLNVWDARLNAGGVARLPVPAGHNTAVVVLRGTVLLNREHVLRDAQVAVLEGAGEGIELEANNDALVLILSGEPIDEPIVGHGPFVMNTQQEIVEAMRDFNEGRFGDMRETVEAAH</sequence>
<dbReference type="Proteomes" id="UP000216913">
    <property type="component" value="Unassembled WGS sequence"/>
</dbReference>
<dbReference type="CDD" id="cd02247">
    <property type="entry name" value="cupin_pirin_C"/>
    <property type="match status" value="1"/>
</dbReference>
<organism evidence="6 7">
    <name type="scientific">Bordetella genomosp. 5</name>
    <dbReference type="NCBI Taxonomy" id="1395608"/>
    <lineage>
        <taxon>Bacteria</taxon>
        <taxon>Pseudomonadati</taxon>
        <taxon>Pseudomonadota</taxon>
        <taxon>Betaproteobacteria</taxon>
        <taxon>Burkholderiales</taxon>
        <taxon>Alcaligenaceae</taxon>
        <taxon>Bordetella</taxon>
    </lineage>
</organism>
<feature type="binding site" evidence="2">
    <location>
        <position position="105"/>
    </location>
    <ligand>
        <name>Fe cation</name>
        <dbReference type="ChEBI" id="CHEBI:24875"/>
    </ligand>
</feature>
<dbReference type="GO" id="GO:0051213">
    <property type="term" value="F:dioxygenase activity"/>
    <property type="evidence" value="ECO:0007669"/>
    <property type="project" value="UniProtKB-KW"/>
</dbReference>
<dbReference type="PANTHER" id="PTHR43594:SF1">
    <property type="entry name" value="QUERCETIN 2,3-DIOXYGENASE PA2418-RELATED"/>
    <property type="match status" value="1"/>
</dbReference>
<dbReference type="InterPro" id="IPR008778">
    <property type="entry name" value="Pirin_C_dom"/>
</dbReference>
<keyword evidence="7" id="KW-1185">Reference proteome</keyword>
<comment type="caution">
    <text evidence="6">The sequence shown here is derived from an EMBL/GenBank/DDBJ whole genome shotgun (WGS) entry which is preliminary data.</text>
</comment>
<evidence type="ECO:0000256" key="2">
    <source>
        <dbReference type="PIRSR" id="PIRSR006232-1"/>
    </source>
</evidence>
<dbReference type="GO" id="GO:0046872">
    <property type="term" value="F:metal ion binding"/>
    <property type="evidence" value="ECO:0007669"/>
    <property type="project" value="UniProtKB-KW"/>
</dbReference>
<feature type="domain" description="Pirin N-terminal" evidence="4">
    <location>
        <begin position="22"/>
        <end position="127"/>
    </location>
</feature>
<evidence type="ECO:0000256" key="3">
    <source>
        <dbReference type="RuleBase" id="RU003457"/>
    </source>
</evidence>
<keyword evidence="2" id="KW-0479">Metal-binding</keyword>
<protein>
    <submittedName>
        <fullName evidence="6">Quercetin 2,3-dioxygenase</fullName>
    </submittedName>
</protein>
<comment type="cofactor">
    <cofactor evidence="2">
        <name>Fe cation</name>
        <dbReference type="ChEBI" id="CHEBI:24875"/>
    </cofactor>
    <text evidence="2">Binds 1 Fe cation per subunit.</text>
</comment>
<dbReference type="EMBL" id="NEVP01000012">
    <property type="protein sequence ID" value="OZI45762.1"/>
    <property type="molecule type" value="Genomic_DNA"/>
</dbReference>
<name>A0A261T944_9BORD</name>
<dbReference type="InterPro" id="IPR053186">
    <property type="entry name" value="QDO-related"/>
</dbReference>
<dbReference type="RefSeq" id="WP_094803595.1">
    <property type="nucleotide sequence ID" value="NZ_NEVN01000002.1"/>
</dbReference>
<dbReference type="Pfam" id="PF02678">
    <property type="entry name" value="Pirin"/>
    <property type="match status" value="1"/>
</dbReference>
<dbReference type="SUPFAM" id="SSF51182">
    <property type="entry name" value="RmlC-like cupins"/>
    <property type="match status" value="1"/>
</dbReference>
<dbReference type="Pfam" id="PF05726">
    <property type="entry name" value="Pirin_C"/>
    <property type="match status" value="1"/>
</dbReference>
<evidence type="ECO:0000313" key="7">
    <source>
        <dbReference type="Proteomes" id="UP000216913"/>
    </source>
</evidence>
<dbReference type="OrthoDB" id="321327at2"/>
<keyword evidence="6" id="KW-0223">Dioxygenase</keyword>
<keyword evidence="2" id="KW-0408">Iron</keyword>
<evidence type="ECO:0000259" key="5">
    <source>
        <dbReference type="Pfam" id="PF05726"/>
    </source>
</evidence>
<dbReference type="InterPro" id="IPR014710">
    <property type="entry name" value="RmlC-like_jellyroll"/>
</dbReference>
<evidence type="ECO:0000256" key="1">
    <source>
        <dbReference type="ARBA" id="ARBA00008416"/>
    </source>
</evidence>
<feature type="binding site" evidence="2">
    <location>
        <position position="61"/>
    </location>
    <ligand>
        <name>Fe cation</name>
        <dbReference type="ChEBI" id="CHEBI:24875"/>
    </ligand>
</feature>
<feature type="binding site" evidence="2">
    <location>
        <position position="63"/>
    </location>
    <ligand>
        <name>Fe cation</name>
        <dbReference type="ChEBI" id="CHEBI:24875"/>
    </ligand>
</feature>
<gene>
    <name evidence="6" type="ORF">CAL25_21280</name>
</gene>
<dbReference type="PIRSF" id="PIRSF006232">
    <property type="entry name" value="Pirin"/>
    <property type="match status" value="1"/>
</dbReference>
<dbReference type="AlphaFoldDB" id="A0A261T944"/>
<feature type="binding site" evidence="2">
    <location>
        <position position="107"/>
    </location>
    <ligand>
        <name>Fe cation</name>
        <dbReference type="ChEBI" id="CHEBI:24875"/>
    </ligand>
</feature>
<reference evidence="6 7" key="1">
    <citation type="submission" date="2017-05" db="EMBL/GenBank/DDBJ databases">
        <title>Complete and WGS of Bordetella genogroups.</title>
        <authorList>
            <person name="Spilker T."/>
            <person name="LiPuma J."/>
        </authorList>
    </citation>
    <scope>NUCLEOTIDE SEQUENCE [LARGE SCALE GENOMIC DNA]</scope>
    <source>
        <strain evidence="6 7">AU10456</strain>
    </source>
</reference>